<organism evidence="1 2">
    <name type="scientific">Strongyloides venezuelensis</name>
    <name type="common">Threadworm</name>
    <dbReference type="NCBI Taxonomy" id="75913"/>
    <lineage>
        <taxon>Eukaryota</taxon>
        <taxon>Metazoa</taxon>
        <taxon>Ecdysozoa</taxon>
        <taxon>Nematoda</taxon>
        <taxon>Chromadorea</taxon>
        <taxon>Rhabditida</taxon>
        <taxon>Tylenchina</taxon>
        <taxon>Panagrolaimomorpha</taxon>
        <taxon>Strongyloidoidea</taxon>
        <taxon>Strongyloididae</taxon>
        <taxon>Strongyloides</taxon>
    </lineage>
</organism>
<dbReference type="AlphaFoldDB" id="A0A0K0FBT5"/>
<sequence>MRIRQGTELYYFFGHPLRYPYEYDRKVLQFVKKFSEKLMEELGEFAATRKPKTNWKKFTKISKKALQIDYFIV</sequence>
<dbReference type="Gene3D" id="3.40.50.1820">
    <property type="entry name" value="alpha/beta hydrolase"/>
    <property type="match status" value="1"/>
</dbReference>
<proteinExistence type="predicted"/>
<dbReference type="InterPro" id="IPR029058">
    <property type="entry name" value="AB_hydrolase_fold"/>
</dbReference>
<evidence type="ECO:0000313" key="2">
    <source>
        <dbReference type="WBParaSite" id="SVE_0629900.1"/>
    </source>
</evidence>
<dbReference type="WBParaSite" id="SVE_0629900.1">
    <property type="protein sequence ID" value="SVE_0629900.1"/>
    <property type="gene ID" value="SVE_0629900"/>
</dbReference>
<evidence type="ECO:0000313" key="1">
    <source>
        <dbReference type="Proteomes" id="UP000035680"/>
    </source>
</evidence>
<name>A0A0K0FBT5_STRVS</name>
<protein>
    <submittedName>
        <fullName evidence="2">COesterase domain-containing protein</fullName>
    </submittedName>
</protein>
<keyword evidence="1" id="KW-1185">Reference proteome</keyword>
<reference evidence="2" key="2">
    <citation type="submission" date="2015-08" db="UniProtKB">
        <authorList>
            <consortium name="WormBaseParasite"/>
        </authorList>
    </citation>
    <scope>IDENTIFICATION</scope>
</reference>
<accession>A0A0K0FBT5</accession>
<reference evidence="1" key="1">
    <citation type="submission" date="2014-07" db="EMBL/GenBank/DDBJ databases">
        <authorList>
            <person name="Martin A.A"/>
            <person name="De Silva N."/>
        </authorList>
    </citation>
    <scope>NUCLEOTIDE SEQUENCE</scope>
</reference>
<dbReference type="Proteomes" id="UP000035680">
    <property type="component" value="Unassembled WGS sequence"/>
</dbReference>